<sequence length="182" mass="20417">MKVDLRMIITWFVCLAIPNLGQTQHLGLDEHNWNYVKPGHDFVINALGLGPGALHVPTYASGHPINFRLHPGYSYRLFESVRGQGFVWFERGHAISKFSATNREGDVGRDLGLTDNDMGFAFWRVERQGERGLRLLTVAVAKSVDQVRAQHLPVEMPEMSMSPPAVLPEAEVALNTVLRFPK</sequence>
<evidence type="ECO:0000313" key="3">
    <source>
        <dbReference type="Proteomes" id="UP000246740"/>
    </source>
</evidence>
<proteinExistence type="predicted"/>
<dbReference type="AlphaFoldDB" id="A0A317XQD1"/>
<feature type="signal peptide" evidence="1">
    <location>
        <begin position="1"/>
        <end position="23"/>
    </location>
</feature>
<keyword evidence="3" id="KW-1185">Reference proteome</keyword>
<evidence type="ECO:0000313" key="2">
    <source>
        <dbReference type="EMBL" id="PWY99490.1"/>
    </source>
</evidence>
<organism evidence="2 3">
    <name type="scientific">Testicularia cyperi</name>
    <dbReference type="NCBI Taxonomy" id="1882483"/>
    <lineage>
        <taxon>Eukaryota</taxon>
        <taxon>Fungi</taxon>
        <taxon>Dikarya</taxon>
        <taxon>Basidiomycota</taxon>
        <taxon>Ustilaginomycotina</taxon>
        <taxon>Ustilaginomycetes</taxon>
        <taxon>Ustilaginales</taxon>
        <taxon>Anthracoideaceae</taxon>
        <taxon>Testicularia</taxon>
    </lineage>
</organism>
<feature type="chain" id="PRO_5016440136" evidence="1">
    <location>
        <begin position="24"/>
        <end position="182"/>
    </location>
</feature>
<gene>
    <name evidence="2" type="ORF">BCV70DRAFT_207082</name>
</gene>
<dbReference type="EMBL" id="KZ819195">
    <property type="protein sequence ID" value="PWY99490.1"/>
    <property type="molecule type" value="Genomic_DNA"/>
</dbReference>
<name>A0A317XQD1_9BASI</name>
<protein>
    <submittedName>
        <fullName evidence="2">Uncharacterized protein</fullName>
    </submittedName>
</protein>
<accession>A0A317XQD1</accession>
<evidence type="ECO:0000256" key="1">
    <source>
        <dbReference type="SAM" id="SignalP"/>
    </source>
</evidence>
<keyword evidence="1" id="KW-0732">Signal</keyword>
<dbReference type="Proteomes" id="UP000246740">
    <property type="component" value="Unassembled WGS sequence"/>
</dbReference>
<dbReference type="InParanoid" id="A0A317XQD1"/>
<reference evidence="2 3" key="1">
    <citation type="journal article" date="2018" name="Mol. Biol. Evol.">
        <title>Broad Genomic Sampling Reveals a Smut Pathogenic Ancestry of the Fungal Clade Ustilaginomycotina.</title>
        <authorList>
            <person name="Kijpornyongpan T."/>
            <person name="Mondo S.J."/>
            <person name="Barry K."/>
            <person name="Sandor L."/>
            <person name="Lee J."/>
            <person name="Lipzen A."/>
            <person name="Pangilinan J."/>
            <person name="LaButti K."/>
            <person name="Hainaut M."/>
            <person name="Henrissat B."/>
            <person name="Grigoriev I.V."/>
            <person name="Spatafora J.W."/>
            <person name="Aime M.C."/>
        </authorList>
    </citation>
    <scope>NUCLEOTIDE SEQUENCE [LARGE SCALE GENOMIC DNA]</scope>
    <source>
        <strain evidence="2 3">MCA 3645</strain>
    </source>
</reference>